<organism evidence="1 2">
    <name type="scientific">Dreissena polymorpha</name>
    <name type="common">Zebra mussel</name>
    <name type="synonym">Mytilus polymorpha</name>
    <dbReference type="NCBI Taxonomy" id="45954"/>
    <lineage>
        <taxon>Eukaryota</taxon>
        <taxon>Metazoa</taxon>
        <taxon>Spiralia</taxon>
        <taxon>Lophotrochozoa</taxon>
        <taxon>Mollusca</taxon>
        <taxon>Bivalvia</taxon>
        <taxon>Autobranchia</taxon>
        <taxon>Heteroconchia</taxon>
        <taxon>Euheterodonta</taxon>
        <taxon>Imparidentia</taxon>
        <taxon>Neoheterodontei</taxon>
        <taxon>Myida</taxon>
        <taxon>Dreissenoidea</taxon>
        <taxon>Dreissenidae</taxon>
        <taxon>Dreissena</taxon>
    </lineage>
</organism>
<name>A0A9D4E500_DREPO</name>
<keyword evidence="2" id="KW-1185">Reference proteome</keyword>
<protein>
    <submittedName>
        <fullName evidence="1">Uncharacterized protein</fullName>
    </submittedName>
</protein>
<sequence length="368" mass="40800">MLRERKVKQGKFRAVPNANLNKPPKKTVTITGKDVAFSMDSSAIPLTNDKTDNRARLNLIRPTLNEQAASREGIANFLRQGQMDIDGNEITDDRFDPFSENGMTNDSKEACSKILETVSDDAGVEFIQDGEGKPIINLTGMPISDMDATHVPVEMDITTKGVIIGQGLTHADTCSSDQSKANRSGQKYRIRMTGKWVYPYKPGTKRADVNTFTRNPERASLQVKTDALTQEMRKVLTDTKVKPDVMFPVASVLQQAIEIQPVNDTRVKSRVAKTAVIDKVTKKARDEYYKPVDGNQSFDSAGAVTSALIVATKIPSYFTYNNTKPNTYADATSNIIDDGYNPSTREISHKRFAGPDEISFIPEKKRKP</sequence>
<evidence type="ECO:0000313" key="1">
    <source>
        <dbReference type="EMBL" id="KAH3773952.1"/>
    </source>
</evidence>
<dbReference type="EMBL" id="JAIWYP010000009">
    <property type="protein sequence ID" value="KAH3773952.1"/>
    <property type="molecule type" value="Genomic_DNA"/>
</dbReference>
<gene>
    <name evidence="1" type="ORF">DPMN_175323</name>
</gene>
<reference evidence="1" key="1">
    <citation type="journal article" date="2019" name="bioRxiv">
        <title>The Genome of the Zebra Mussel, Dreissena polymorpha: A Resource for Invasive Species Research.</title>
        <authorList>
            <person name="McCartney M.A."/>
            <person name="Auch B."/>
            <person name="Kono T."/>
            <person name="Mallez S."/>
            <person name="Zhang Y."/>
            <person name="Obille A."/>
            <person name="Becker A."/>
            <person name="Abrahante J.E."/>
            <person name="Garbe J."/>
            <person name="Badalamenti J.P."/>
            <person name="Herman A."/>
            <person name="Mangelson H."/>
            <person name="Liachko I."/>
            <person name="Sullivan S."/>
            <person name="Sone E.D."/>
            <person name="Koren S."/>
            <person name="Silverstein K.A.T."/>
            <person name="Beckman K.B."/>
            <person name="Gohl D.M."/>
        </authorList>
    </citation>
    <scope>NUCLEOTIDE SEQUENCE</scope>
    <source>
        <strain evidence="1">Duluth1</strain>
        <tissue evidence="1">Whole animal</tissue>
    </source>
</reference>
<proteinExistence type="predicted"/>
<dbReference type="Proteomes" id="UP000828390">
    <property type="component" value="Unassembled WGS sequence"/>
</dbReference>
<comment type="caution">
    <text evidence="1">The sequence shown here is derived from an EMBL/GenBank/DDBJ whole genome shotgun (WGS) entry which is preliminary data.</text>
</comment>
<dbReference type="AlphaFoldDB" id="A0A9D4E500"/>
<evidence type="ECO:0000313" key="2">
    <source>
        <dbReference type="Proteomes" id="UP000828390"/>
    </source>
</evidence>
<accession>A0A9D4E500</accession>
<reference evidence="1" key="2">
    <citation type="submission" date="2020-11" db="EMBL/GenBank/DDBJ databases">
        <authorList>
            <person name="McCartney M.A."/>
            <person name="Auch B."/>
            <person name="Kono T."/>
            <person name="Mallez S."/>
            <person name="Becker A."/>
            <person name="Gohl D.M."/>
            <person name="Silverstein K.A.T."/>
            <person name="Koren S."/>
            <person name="Bechman K.B."/>
            <person name="Herman A."/>
            <person name="Abrahante J.E."/>
            <person name="Garbe J."/>
        </authorList>
    </citation>
    <scope>NUCLEOTIDE SEQUENCE</scope>
    <source>
        <strain evidence="1">Duluth1</strain>
        <tissue evidence="1">Whole animal</tissue>
    </source>
</reference>